<dbReference type="Proteomes" id="UP000054937">
    <property type="component" value="Unassembled WGS sequence"/>
</dbReference>
<dbReference type="InParanoid" id="A0A0V0QVI5"/>
<evidence type="ECO:0000256" key="1">
    <source>
        <dbReference type="SAM" id="MobiDB-lite"/>
    </source>
</evidence>
<proteinExistence type="predicted"/>
<evidence type="ECO:0000313" key="3">
    <source>
        <dbReference type="EMBL" id="KRX06419.1"/>
    </source>
</evidence>
<evidence type="ECO:0000313" key="4">
    <source>
        <dbReference type="Proteomes" id="UP000054937"/>
    </source>
</evidence>
<sequence>MNNKHINSSLSTTPQTSTHLFINQKNQNPLINSNRFNEIIQEHQEESPTSSQQSIQSITSSSEQESDIDLDLEKKNIQQQNAIQMNQDQNTNYKPQNEIQQAPNDLYDNYNNNKTMKEIISLDEELVIQKMSKNLYQELIYTTYIPILQQVWFLKNFEFSKKLFEQCVFLLEEAKYGDDEIILDQNSKNMYLYIILNGEVRITYNNNQMNGGVLCKGQIFNDLNFISGQSG</sequence>
<dbReference type="InterPro" id="IPR018490">
    <property type="entry name" value="cNMP-bd_dom_sf"/>
</dbReference>
<feature type="compositionally biased region" description="Low complexity" evidence="1">
    <location>
        <begin position="47"/>
        <end position="63"/>
    </location>
</feature>
<dbReference type="AlphaFoldDB" id="A0A0V0QVI5"/>
<keyword evidence="4" id="KW-1185">Reference proteome</keyword>
<feature type="domain" description="Cyclic nucleotide-binding" evidence="2">
    <location>
        <begin position="171"/>
        <end position="231"/>
    </location>
</feature>
<dbReference type="Gene3D" id="2.60.120.10">
    <property type="entry name" value="Jelly Rolls"/>
    <property type="match status" value="1"/>
</dbReference>
<dbReference type="InterPro" id="IPR000595">
    <property type="entry name" value="cNMP-bd_dom"/>
</dbReference>
<name>A0A0V0QVI5_PSEPJ</name>
<comment type="caution">
    <text evidence="3">The sequence shown here is derived from an EMBL/GenBank/DDBJ whole genome shotgun (WGS) entry which is preliminary data.</text>
</comment>
<dbReference type="SUPFAM" id="SSF51206">
    <property type="entry name" value="cAMP-binding domain-like"/>
    <property type="match status" value="1"/>
</dbReference>
<feature type="region of interest" description="Disordered" evidence="1">
    <location>
        <begin position="42"/>
        <end position="67"/>
    </location>
</feature>
<dbReference type="PROSITE" id="PS50042">
    <property type="entry name" value="CNMP_BINDING_3"/>
    <property type="match status" value="1"/>
</dbReference>
<accession>A0A0V0QVI5</accession>
<reference evidence="3 4" key="1">
    <citation type="journal article" date="2015" name="Sci. Rep.">
        <title>Genome of the facultative scuticociliatosis pathogen Pseudocohnilembus persalinus provides insight into its virulence through horizontal gene transfer.</title>
        <authorList>
            <person name="Xiong J."/>
            <person name="Wang G."/>
            <person name="Cheng J."/>
            <person name="Tian M."/>
            <person name="Pan X."/>
            <person name="Warren A."/>
            <person name="Jiang C."/>
            <person name="Yuan D."/>
            <person name="Miao W."/>
        </authorList>
    </citation>
    <scope>NUCLEOTIDE SEQUENCE [LARGE SCALE GENOMIC DNA]</scope>
    <source>
        <strain evidence="3">36N120E</strain>
    </source>
</reference>
<organism evidence="3 4">
    <name type="scientific">Pseudocohnilembus persalinus</name>
    <name type="common">Ciliate</name>
    <dbReference type="NCBI Taxonomy" id="266149"/>
    <lineage>
        <taxon>Eukaryota</taxon>
        <taxon>Sar</taxon>
        <taxon>Alveolata</taxon>
        <taxon>Ciliophora</taxon>
        <taxon>Intramacronucleata</taxon>
        <taxon>Oligohymenophorea</taxon>
        <taxon>Scuticociliatia</taxon>
        <taxon>Philasterida</taxon>
        <taxon>Pseudocohnilembidae</taxon>
        <taxon>Pseudocohnilembus</taxon>
    </lineage>
</organism>
<gene>
    <name evidence="3" type="ORF">PPERSA_05032</name>
</gene>
<dbReference type="InterPro" id="IPR014710">
    <property type="entry name" value="RmlC-like_jellyroll"/>
</dbReference>
<evidence type="ECO:0000259" key="2">
    <source>
        <dbReference type="PROSITE" id="PS50042"/>
    </source>
</evidence>
<protein>
    <submittedName>
        <fullName evidence="3">Cyclic nucleotide-binding protein</fullName>
    </submittedName>
</protein>
<dbReference type="EMBL" id="LDAU01000096">
    <property type="protein sequence ID" value="KRX06419.1"/>
    <property type="molecule type" value="Genomic_DNA"/>
</dbReference>